<gene>
    <name evidence="5" type="ORF">ACFOHV_10215</name>
</gene>
<dbReference type="PANTHER" id="PTHR23407">
    <property type="entry name" value="ATPASE INHIBITOR/5-FORMYLTETRAHYDROFOLATE CYCLO-LIGASE"/>
    <property type="match status" value="1"/>
</dbReference>
<evidence type="ECO:0000256" key="1">
    <source>
        <dbReference type="ARBA" id="ARBA00010638"/>
    </source>
</evidence>
<dbReference type="InterPro" id="IPR002698">
    <property type="entry name" value="FTHF_cligase"/>
</dbReference>
<comment type="caution">
    <text evidence="5">The sequence shown here is derived from an EMBL/GenBank/DDBJ whole genome shotgun (WGS) entry which is preliminary data.</text>
</comment>
<evidence type="ECO:0000313" key="5">
    <source>
        <dbReference type="EMBL" id="MFC3163650.1"/>
    </source>
</evidence>
<dbReference type="EC" id="6.3.3.2" evidence="4"/>
<reference evidence="6" key="1">
    <citation type="journal article" date="2019" name="Int. J. Syst. Evol. Microbiol.">
        <title>The Global Catalogue of Microorganisms (GCM) 10K type strain sequencing project: providing services to taxonomists for standard genome sequencing and annotation.</title>
        <authorList>
            <consortium name="The Broad Institute Genomics Platform"/>
            <consortium name="The Broad Institute Genome Sequencing Center for Infectious Disease"/>
            <person name="Wu L."/>
            <person name="Ma J."/>
        </authorList>
    </citation>
    <scope>NUCLEOTIDE SEQUENCE [LARGE SCALE GENOMIC DNA]</scope>
    <source>
        <strain evidence="6">KCTC 52231</strain>
    </source>
</reference>
<protein>
    <recommendedName>
        <fullName evidence="4">5-formyltetrahydrofolate cyclo-ligase</fullName>
        <ecNumber evidence="4">6.3.3.2</ecNumber>
    </recommendedName>
</protein>
<dbReference type="NCBIfam" id="TIGR02727">
    <property type="entry name" value="MTHFS_bact"/>
    <property type="match status" value="1"/>
</dbReference>
<dbReference type="GO" id="GO:0030272">
    <property type="term" value="F:5-formyltetrahydrofolate cyclo-ligase activity"/>
    <property type="evidence" value="ECO:0007669"/>
    <property type="project" value="UniProtKB-EC"/>
</dbReference>
<keyword evidence="5" id="KW-0436">Ligase</keyword>
<name>A0ABV7I400_9HYPH</name>
<evidence type="ECO:0000256" key="2">
    <source>
        <dbReference type="ARBA" id="ARBA00022741"/>
    </source>
</evidence>
<comment type="cofactor">
    <cofactor evidence="4">
        <name>Mg(2+)</name>
        <dbReference type="ChEBI" id="CHEBI:18420"/>
    </cofactor>
</comment>
<dbReference type="PANTHER" id="PTHR23407:SF1">
    <property type="entry name" value="5-FORMYLTETRAHYDROFOLATE CYCLO-LIGASE"/>
    <property type="match status" value="1"/>
</dbReference>
<dbReference type="Gene3D" id="3.40.50.10420">
    <property type="entry name" value="NagB/RpiA/CoA transferase-like"/>
    <property type="match status" value="1"/>
</dbReference>
<accession>A0ABV7I400</accession>
<dbReference type="RefSeq" id="WP_244658640.1">
    <property type="nucleotide sequence ID" value="NZ_CP059896.1"/>
</dbReference>
<keyword evidence="6" id="KW-1185">Reference proteome</keyword>
<dbReference type="InterPro" id="IPR037171">
    <property type="entry name" value="NagB/RpiA_transferase-like"/>
</dbReference>
<comment type="similarity">
    <text evidence="1 4">Belongs to the 5-formyltetrahydrofolate cyclo-ligase family.</text>
</comment>
<dbReference type="Pfam" id="PF01812">
    <property type="entry name" value="5-FTHF_cyc-lig"/>
    <property type="match status" value="1"/>
</dbReference>
<sequence length="222" mass="24836">MSGRDDDEESREYASPACFMHEIDPAYMGLTPVEPHDVGRWRSAERERLIAQRMALSPDARASYSRLIAERLDTLVPEVAGKAISLYWPFRGEPDLRPWMASVTARGGKALLPIVVEKGRPLTFRAWAEGEKLERGVWNIPYPAEGPEVTPDVVIAPLVGFDRDFYRLGYGGGYYDRTLAGLAGRPMAIGVGYGLQEIPTIHPQRHDVPMQAIVTERCVRRS</sequence>
<dbReference type="SUPFAM" id="SSF100950">
    <property type="entry name" value="NagB/RpiA/CoA transferase-like"/>
    <property type="match status" value="1"/>
</dbReference>
<evidence type="ECO:0000256" key="4">
    <source>
        <dbReference type="RuleBase" id="RU361279"/>
    </source>
</evidence>
<dbReference type="Proteomes" id="UP001595647">
    <property type="component" value="Unassembled WGS sequence"/>
</dbReference>
<dbReference type="EMBL" id="JBHRTG010000009">
    <property type="protein sequence ID" value="MFC3163650.1"/>
    <property type="molecule type" value="Genomic_DNA"/>
</dbReference>
<keyword evidence="2 4" id="KW-0547">Nucleotide-binding</keyword>
<keyword evidence="4" id="KW-0460">Magnesium</keyword>
<evidence type="ECO:0000256" key="3">
    <source>
        <dbReference type="ARBA" id="ARBA00022840"/>
    </source>
</evidence>
<keyword evidence="4" id="KW-0479">Metal-binding</keyword>
<dbReference type="InterPro" id="IPR024185">
    <property type="entry name" value="FTHF_cligase-like_sf"/>
</dbReference>
<keyword evidence="3 4" id="KW-0067">ATP-binding</keyword>
<organism evidence="5 6">
    <name type="scientific">Ciceribacter thiooxidans</name>
    <dbReference type="NCBI Taxonomy" id="1969821"/>
    <lineage>
        <taxon>Bacteria</taxon>
        <taxon>Pseudomonadati</taxon>
        <taxon>Pseudomonadota</taxon>
        <taxon>Alphaproteobacteria</taxon>
        <taxon>Hyphomicrobiales</taxon>
        <taxon>Rhizobiaceae</taxon>
        <taxon>Ciceribacter</taxon>
    </lineage>
</organism>
<proteinExistence type="inferred from homology"/>
<comment type="catalytic activity">
    <reaction evidence="4">
        <text>(6S)-5-formyl-5,6,7,8-tetrahydrofolate + ATP = (6R)-5,10-methenyltetrahydrofolate + ADP + phosphate</text>
        <dbReference type="Rhea" id="RHEA:10488"/>
        <dbReference type="ChEBI" id="CHEBI:30616"/>
        <dbReference type="ChEBI" id="CHEBI:43474"/>
        <dbReference type="ChEBI" id="CHEBI:57455"/>
        <dbReference type="ChEBI" id="CHEBI:57457"/>
        <dbReference type="ChEBI" id="CHEBI:456216"/>
        <dbReference type="EC" id="6.3.3.2"/>
    </reaction>
</comment>
<evidence type="ECO:0000313" key="6">
    <source>
        <dbReference type="Proteomes" id="UP001595647"/>
    </source>
</evidence>